<sequence>MVLEKKRLDITDRVVGKLGPNNMDLYLENELIGKMSLSDEGNRYELNNGFEEEQNKIYQYVDITTGPDQKYVDCDDENGWC</sequence>
<reference evidence="2" key="1">
    <citation type="submission" date="2016-10" db="EMBL/GenBank/DDBJ databases">
        <authorList>
            <person name="Varghese N."/>
            <person name="Submissions S."/>
        </authorList>
    </citation>
    <scope>NUCLEOTIDE SEQUENCE [LARGE SCALE GENOMIC DNA]</scope>
    <source>
        <strain evidence="2">IBRC-M10078</strain>
    </source>
</reference>
<proteinExistence type="predicted"/>
<accession>A0A1H0WPQ0</accession>
<protein>
    <recommendedName>
        <fullName evidence="3">DUF2553 family protein</fullName>
    </recommendedName>
</protein>
<evidence type="ECO:0008006" key="3">
    <source>
        <dbReference type="Google" id="ProtNLM"/>
    </source>
</evidence>
<evidence type="ECO:0000313" key="1">
    <source>
        <dbReference type="EMBL" id="SDP92611.1"/>
    </source>
</evidence>
<dbReference type="InterPro" id="IPR020140">
    <property type="entry name" value="Uncharacterised_YusG"/>
</dbReference>
<organism evidence="1 2">
    <name type="scientific">Litchfieldia salsa</name>
    <dbReference type="NCBI Taxonomy" id="930152"/>
    <lineage>
        <taxon>Bacteria</taxon>
        <taxon>Bacillati</taxon>
        <taxon>Bacillota</taxon>
        <taxon>Bacilli</taxon>
        <taxon>Bacillales</taxon>
        <taxon>Bacillaceae</taxon>
        <taxon>Litchfieldia</taxon>
    </lineage>
</organism>
<evidence type="ECO:0000313" key="2">
    <source>
        <dbReference type="Proteomes" id="UP000199159"/>
    </source>
</evidence>
<name>A0A1H0WPQ0_9BACI</name>
<dbReference type="Pfam" id="PF10830">
    <property type="entry name" value="DUF2553"/>
    <property type="match status" value="1"/>
</dbReference>
<dbReference type="OrthoDB" id="2876840at2"/>
<dbReference type="RefSeq" id="WP_090858258.1">
    <property type="nucleotide sequence ID" value="NZ_FNJU01000013.1"/>
</dbReference>
<gene>
    <name evidence="1" type="ORF">SAMN05216565_11338</name>
</gene>
<dbReference type="Proteomes" id="UP000199159">
    <property type="component" value="Unassembled WGS sequence"/>
</dbReference>
<dbReference type="AlphaFoldDB" id="A0A1H0WPQ0"/>
<dbReference type="STRING" id="930152.SAMN05216565_11338"/>
<dbReference type="EMBL" id="FNJU01000013">
    <property type="protein sequence ID" value="SDP92611.1"/>
    <property type="molecule type" value="Genomic_DNA"/>
</dbReference>
<keyword evidence="2" id="KW-1185">Reference proteome</keyword>